<gene>
    <name evidence="3" type="ORF">ABFZ84_03105</name>
</gene>
<proteinExistence type="predicted"/>
<feature type="region of interest" description="Disordered" evidence="1">
    <location>
        <begin position="37"/>
        <end position="97"/>
    </location>
</feature>
<feature type="chain" id="PRO_5047301596" description="Collagen-like protein" evidence="2">
    <location>
        <begin position="26"/>
        <end position="421"/>
    </location>
</feature>
<sequence>MHTEYKIKTLLAASAALALTLPACTSHKTHRVATVGTQGIQGEPGPAGADGAQGPQGETGAAGPQGAQGLQGSQGPQGPQGAQGAQGPQGKNGNDGNFNLGAAGALATGGLVGPNGIAGTGLLANTGKMGSAPVVLAGVQTASGETVNMVAHKGMKVATIADNAIPGNFALVGTVVGVIGATGQTLVQSGNGETYLVDGLLAAPGEFITASIGEAYLVGSPEATPFLGASILSADQLSGDVLTVGLASGGELVTLGANEMPFSGGVAHLTDGLTGVLDHAGPSGGIISVSADAEGALSISSGVLGEGQTPILDGDVAAALDAVLGDDSLVGGDAGLLTGAPIVGGEAGLLADAPIIGGEGAILEDLPLLSDVTGDGGLLGGDQSLLGDEGLGGVVEDTVDGLLGGEEGGCNLVGGLLGGGC</sequence>
<evidence type="ECO:0000256" key="2">
    <source>
        <dbReference type="SAM" id="SignalP"/>
    </source>
</evidence>
<evidence type="ECO:0000313" key="3">
    <source>
        <dbReference type="EMBL" id="MEX6632526.1"/>
    </source>
</evidence>
<feature type="compositionally biased region" description="Low complexity" evidence="1">
    <location>
        <begin position="41"/>
        <end position="97"/>
    </location>
</feature>
<dbReference type="EMBL" id="JBEHZE010000001">
    <property type="protein sequence ID" value="MEX6632526.1"/>
    <property type="molecule type" value="Genomic_DNA"/>
</dbReference>
<protein>
    <recommendedName>
        <fullName evidence="5">Collagen-like protein</fullName>
    </recommendedName>
</protein>
<reference evidence="3 4" key="1">
    <citation type="submission" date="2024-05" db="EMBL/GenBank/DDBJ databases">
        <title>Three bacterial strains, DH-69, EH-24, and ECK-19 isolated from coastal sediments.</title>
        <authorList>
            <person name="Ye Y.-Q."/>
            <person name="Du Z.-J."/>
        </authorList>
    </citation>
    <scope>NUCLEOTIDE SEQUENCE [LARGE SCALE GENOMIC DNA]</scope>
    <source>
        <strain evidence="3 4">ECK-19</strain>
    </source>
</reference>
<dbReference type="InterPro" id="IPR008160">
    <property type="entry name" value="Collagen"/>
</dbReference>
<evidence type="ECO:0000313" key="4">
    <source>
        <dbReference type="Proteomes" id="UP001560685"/>
    </source>
</evidence>
<accession>A0ABV3Z160</accession>
<feature type="signal peptide" evidence="2">
    <location>
        <begin position="1"/>
        <end position="25"/>
    </location>
</feature>
<dbReference type="Pfam" id="PF01391">
    <property type="entry name" value="Collagen"/>
    <property type="match status" value="1"/>
</dbReference>
<dbReference type="RefSeq" id="WP_369312449.1">
    <property type="nucleotide sequence ID" value="NZ_JBEHZE010000001.1"/>
</dbReference>
<evidence type="ECO:0000256" key="1">
    <source>
        <dbReference type="SAM" id="MobiDB-lite"/>
    </source>
</evidence>
<comment type="caution">
    <text evidence="3">The sequence shown here is derived from an EMBL/GenBank/DDBJ whole genome shotgun (WGS) entry which is preliminary data.</text>
</comment>
<evidence type="ECO:0008006" key="5">
    <source>
        <dbReference type="Google" id="ProtNLM"/>
    </source>
</evidence>
<dbReference type="Proteomes" id="UP001560685">
    <property type="component" value="Unassembled WGS sequence"/>
</dbReference>
<organism evidence="3 4">
    <name type="scientific">Hyphococcus lacteus</name>
    <dbReference type="NCBI Taxonomy" id="3143536"/>
    <lineage>
        <taxon>Bacteria</taxon>
        <taxon>Pseudomonadati</taxon>
        <taxon>Pseudomonadota</taxon>
        <taxon>Alphaproteobacteria</taxon>
        <taxon>Parvularculales</taxon>
        <taxon>Parvularculaceae</taxon>
        <taxon>Hyphococcus</taxon>
    </lineage>
</organism>
<name>A0ABV3Z160_9PROT</name>
<keyword evidence="4" id="KW-1185">Reference proteome</keyword>
<keyword evidence="2" id="KW-0732">Signal</keyword>